<dbReference type="GeneID" id="28735742"/>
<dbReference type="PANTHER" id="PTHR11552:SF147">
    <property type="entry name" value="CHOLINE DEHYDROGENASE, MITOCHONDRIAL"/>
    <property type="match status" value="1"/>
</dbReference>
<dbReference type="GO" id="GO:0050660">
    <property type="term" value="F:flavin adenine dinucleotide binding"/>
    <property type="evidence" value="ECO:0007669"/>
    <property type="project" value="InterPro"/>
</dbReference>
<evidence type="ECO:0000256" key="4">
    <source>
        <dbReference type="ARBA" id="ARBA00022827"/>
    </source>
</evidence>
<evidence type="ECO:0000313" key="8">
    <source>
        <dbReference type="EMBL" id="KPI35277.1"/>
    </source>
</evidence>
<dbReference type="STRING" id="1664694.A0A0N1GXT1"/>
<dbReference type="PIRSF" id="PIRSF000137">
    <property type="entry name" value="Alcohol_oxidase"/>
    <property type="match status" value="1"/>
</dbReference>
<keyword evidence="3" id="KW-0285">Flavoprotein</keyword>
<keyword evidence="9" id="KW-1185">Reference proteome</keyword>
<dbReference type="SUPFAM" id="SSF54373">
    <property type="entry name" value="FAD-linked reductases, C-terminal domain"/>
    <property type="match status" value="1"/>
</dbReference>
<feature type="binding site" evidence="6">
    <location>
        <position position="104"/>
    </location>
    <ligand>
        <name>FAD</name>
        <dbReference type="ChEBI" id="CHEBI:57692"/>
    </ligand>
</feature>
<dbReference type="Pfam" id="PF05199">
    <property type="entry name" value="GMC_oxred_C"/>
    <property type="match status" value="1"/>
</dbReference>
<feature type="binding site" evidence="6">
    <location>
        <position position="240"/>
    </location>
    <ligand>
        <name>FAD</name>
        <dbReference type="ChEBI" id="CHEBI:57692"/>
    </ligand>
</feature>
<dbReference type="InterPro" id="IPR000172">
    <property type="entry name" value="GMC_OxRdtase_N"/>
</dbReference>
<comment type="similarity">
    <text evidence="2">Belongs to the GMC oxidoreductase family.</text>
</comment>
<feature type="binding site" evidence="6">
    <location>
        <begin position="16"/>
        <end position="17"/>
    </location>
    <ligand>
        <name>FAD</name>
        <dbReference type="ChEBI" id="CHEBI:57692"/>
    </ligand>
</feature>
<proteinExistence type="inferred from homology"/>
<dbReference type="VEuPathDB" id="FungiDB:AB675_3781"/>
<keyword evidence="4 6" id="KW-0274">FAD</keyword>
<name>A0A0N1GXT1_9EURO</name>
<dbReference type="PROSITE" id="PS00624">
    <property type="entry name" value="GMC_OXRED_2"/>
    <property type="match status" value="1"/>
</dbReference>
<feature type="domain" description="Glucose-methanol-choline oxidoreductase N-terminal" evidence="7">
    <location>
        <begin position="281"/>
        <end position="295"/>
    </location>
</feature>
<reference evidence="8 9" key="1">
    <citation type="submission" date="2015-06" db="EMBL/GenBank/DDBJ databases">
        <title>Draft genome of the ant-associated black yeast Phialophora attae CBS 131958.</title>
        <authorList>
            <person name="Moreno L.F."/>
            <person name="Stielow B.J."/>
            <person name="de Hoog S."/>
            <person name="Vicente V.A."/>
            <person name="Weiss V.A."/>
            <person name="de Vries M."/>
            <person name="Cruz L.M."/>
            <person name="Souza E.M."/>
        </authorList>
    </citation>
    <scope>NUCLEOTIDE SEQUENCE [LARGE SCALE GENOMIC DNA]</scope>
    <source>
        <strain evidence="8 9">CBS 131958</strain>
    </source>
</reference>
<feature type="active site" description="Proton acceptor" evidence="5">
    <location>
        <position position="572"/>
    </location>
</feature>
<dbReference type="RefSeq" id="XP_017995240.1">
    <property type="nucleotide sequence ID" value="XM_018143862.1"/>
</dbReference>
<evidence type="ECO:0000256" key="2">
    <source>
        <dbReference type="ARBA" id="ARBA00010790"/>
    </source>
</evidence>
<dbReference type="AlphaFoldDB" id="A0A0N1GXT1"/>
<dbReference type="InterPro" id="IPR012132">
    <property type="entry name" value="GMC_OxRdtase"/>
</dbReference>
<evidence type="ECO:0000256" key="1">
    <source>
        <dbReference type="ARBA" id="ARBA00001974"/>
    </source>
</evidence>
<evidence type="ECO:0000256" key="3">
    <source>
        <dbReference type="ARBA" id="ARBA00022630"/>
    </source>
</evidence>
<dbReference type="PANTHER" id="PTHR11552">
    <property type="entry name" value="GLUCOSE-METHANOL-CHOLINE GMC OXIDOREDUCTASE"/>
    <property type="match status" value="1"/>
</dbReference>
<dbReference type="Pfam" id="PF00732">
    <property type="entry name" value="GMC_oxred_N"/>
    <property type="match status" value="1"/>
</dbReference>
<comment type="cofactor">
    <cofactor evidence="1 6">
        <name>FAD</name>
        <dbReference type="ChEBI" id="CHEBI:57692"/>
    </cofactor>
</comment>
<dbReference type="OrthoDB" id="269227at2759"/>
<evidence type="ECO:0000256" key="6">
    <source>
        <dbReference type="PIRSR" id="PIRSR000137-2"/>
    </source>
</evidence>
<dbReference type="Gene3D" id="3.50.50.60">
    <property type="entry name" value="FAD/NAD(P)-binding domain"/>
    <property type="match status" value="1"/>
</dbReference>
<dbReference type="SUPFAM" id="SSF51905">
    <property type="entry name" value="FAD/NAD(P)-binding domain"/>
    <property type="match status" value="1"/>
</dbReference>
<dbReference type="EMBL" id="LFJN01000042">
    <property type="protein sequence ID" value="KPI35277.1"/>
    <property type="molecule type" value="Genomic_DNA"/>
</dbReference>
<dbReference type="GO" id="GO:0016614">
    <property type="term" value="F:oxidoreductase activity, acting on CH-OH group of donors"/>
    <property type="evidence" value="ECO:0007669"/>
    <property type="project" value="InterPro"/>
</dbReference>
<evidence type="ECO:0000313" key="9">
    <source>
        <dbReference type="Proteomes" id="UP000038010"/>
    </source>
</evidence>
<evidence type="ECO:0000256" key="5">
    <source>
        <dbReference type="PIRSR" id="PIRSR000137-1"/>
    </source>
</evidence>
<dbReference type="Proteomes" id="UP000038010">
    <property type="component" value="Unassembled WGS sequence"/>
</dbReference>
<comment type="caution">
    <text evidence="8">The sequence shown here is derived from an EMBL/GenBank/DDBJ whole genome shotgun (WGS) entry which is preliminary data.</text>
</comment>
<evidence type="ECO:0000259" key="7">
    <source>
        <dbReference type="PROSITE" id="PS00624"/>
    </source>
</evidence>
<accession>A0A0N1GXT1</accession>
<protein>
    <submittedName>
        <fullName evidence="8">Oxygen-dependent choline dehydrogenase</fullName>
    </submittedName>
</protein>
<sequence>MADETTFDYIICGGGTSGCVIAGRLAEDPDVNVLVIEAGDHSDNVPATKMVGGIMTMFGGEHDWCFQDEGSPGLNGRKVVLGRGNALPGQKALDMSVFAMTLKVLGGSSAMNGSYAVRGPKLDYDDWDLPGWSGDEVYRYMSKAETFVGDTKDIAVDSHGHTGPLLTARHPDLEIDKRVLKSFISQGLPWTEDPFTTGENPHCTGPVICTVSNGVRSTSAAWLTEKNLRTNVTIKTKAVVDKVNFSKENPKEPRAVSVSVILADKTTVEYKARHEIILSAGSYCSPPILLRSGIGPKAELEKHGIPVVLDSPGVGKNLQDHLLVYQNYEVSEPGLTTDHQIWHEGGMAASMGQYAKDRTGFLANFFYNPLAYARLDSRLEDSELWRNADRKPGRDPMGLDPARQPSVELLGVNCFMAGGVEQMAPPVDGSFVMSMIAMVFGLQSRGSVSIRSTDPNDKPLIDNNYLANDLDALVLAEGCRFNNEIVMQGTGTKDMIKGSWPRDRDHHTWTEREPWIKFVRERAVTSYHPCSTCSMGKDDNPDAVLDPELRVRGVRGLRVADVSVIPTNVQAHTQMIAYGIGEKAADLIRAARRK</sequence>
<dbReference type="InterPro" id="IPR036188">
    <property type="entry name" value="FAD/NAD-bd_sf"/>
</dbReference>
<feature type="active site" description="Proton donor" evidence="5">
    <location>
        <position position="528"/>
    </location>
</feature>
<dbReference type="InterPro" id="IPR007867">
    <property type="entry name" value="GMC_OxRtase_C"/>
</dbReference>
<gene>
    <name evidence="8" type="ORF">AB675_3781</name>
</gene>
<dbReference type="Gene3D" id="3.30.560.10">
    <property type="entry name" value="Glucose Oxidase, domain 3"/>
    <property type="match status" value="1"/>
</dbReference>
<organism evidence="8 9">
    <name type="scientific">Cyphellophora attinorum</name>
    <dbReference type="NCBI Taxonomy" id="1664694"/>
    <lineage>
        <taxon>Eukaryota</taxon>
        <taxon>Fungi</taxon>
        <taxon>Dikarya</taxon>
        <taxon>Ascomycota</taxon>
        <taxon>Pezizomycotina</taxon>
        <taxon>Eurotiomycetes</taxon>
        <taxon>Chaetothyriomycetidae</taxon>
        <taxon>Chaetothyriales</taxon>
        <taxon>Cyphellophoraceae</taxon>
        <taxon>Cyphellophora</taxon>
    </lineage>
</organism>